<reference evidence="4" key="1">
    <citation type="submission" date="2015-10" db="EMBL/GenBank/DDBJ databases">
        <title>Analysis of five complete genome sequences for members of the class Peribacteria in the recently recognized Peregrinibacteria bacterial phylum.</title>
        <authorList>
            <person name="Anantharaman K."/>
            <person name="Brown C.T."/>
            <person name="Burstein D."/>
            <person name="Castelle C.J."/>
            <person name="Probst A.J."/>
            <person name="Thomas B.C."/>
            <person name="Williams K.H."/>
            <person name="Banfield J.F."/>
        </authorList>
    </citation>
    <scope>NUCLEOTIDE SEQUENCE [LARGE SCALE GENOMIC DNA]</scope>
</reference>
<evidence type="ECO:0000313" key="4">
    <source>
        <dbReference type="Proteomes" id="UP000069135"/>
    </source>
</evidence>
<dbReference type="KEGG" id="prf:PeribacterA2_1002"/>
<organism evidence="3 4">
    <name type="scientific">Candidatus Peribacter riflensis</name>
    <dbReference type="NCBI Taxonomy" id="1735162"/>
    <lineage>
        <taxon>Bacteria</taxon>
        <taxon>Candidatus Peregrinibacteriota</taxon>
        <taxon>Candidatus Peribacteria</taxon>
        <taxon>Candidatus Peribacterales</taxon>
        <taxon>Candidatus Peribacteraceae</taxon>
        <taxon>Candidatus Peribacter</taxon>
    </lineage>
</organism>
<dbReference type="EMBL" id="CP013065">
    <property type="protein sequence ID" value="ALM13667.1"/>
    <property type="molecule type" value="Genomic_DNA"/>
</dbReference>
<evidence type="ECO:0000256" key="1">
    <source>
        <dbReference type="SAM" id="MobiDB-lite"/>
    </source>
</evidence>
<dbReference type="AlphaFoldDB" id="A0A0S1SUT2"/>
<feature type="signal peptide" evidence="2">
    <location>
        <begin position="1"/>
        <end position="28"/>
    </location>
</feature>
<reference evidence="3 4" key="2">
    <citation type="journal article" date="2016" name="PeerJ">
        <title>Analysis of five complete genome sequences for members of the class Peribacteria in the recently recognized Peregrinibacteria bacterial phylum.</title>
        <authorList>
            <person name="Anantharaman K."/>
            <person name="Brown C.T."/>
            <person name="Burstein D."/>
            <person name="Castelle C.J."/>
            <person name="Probst A.J."/>
            <person name="Thomas B.C."/>
            <person name="Williams K.H."/>
            <person name="Banfield J.F."/>
        </authorList>
    </citation>
    <scope>NUCLEOTIDE SEQUENCE [LARGE SCALE GENOMIC DNA]</scope>
    <source>
        <strain evidence="3">RIFOXYD1_FULL_PER-ii_59_16</strain>
    </source>
</reference>
<name>A0A0S1SUT2_9BACT</name>
<feature type="chain" id="PRO_5009797896" evidence="2">
    <location>
        <begin position="29"/>
        <end position="1029"/>
    </location>
</feature>
<accession>A0A0S1SLQ7</accession>
<keyword evidence="2" id="KW-0732">Signal</keyword>
<feature type="region of interest" description="Disordered" evidence="1">
    <location>
        <begin position="369"/>
        <end position="389"/>
    </location>
</feature>
<accession>A0A0S1SIC6</accession>
<sequence length="1029" mass="116029">MHARAPYVVPVVAGLLMAASLHVLSASAIEVDEPTNFSVVQQNVNRVRGDIAGAQCGGWMFDERVEGKISTVTGAPGRKGTVFDGGKLIPEVAKSGLAKREEKIGALEDGFVFPSSGLATGWSTVCHVNECGNSYPYIRECPGEPPCRNPDECREMCSELNAWQRVHQSCTAEWTEYDWDGNPFQVFDFLEDTSPCKNVDNGDWCQPGDENWVDPRTRLQDAHPDANVWCDIDEMLYCCSNAVVANRENDPERNCLNCNGDGLEDRNNPGVDFNGEVPADLEQTGCRKGKNAPNGREYVSIYRRFMVSFTRNAVPVVPRDDTQRTDVPVDCYCRYEEFDPKTRKTLANDHRCIVMLEEEEKRFRDMKETQHGKGEYGQNSNLPDPTYEENRTRDTLKDLWVNNFSDTFSLLNGNKIKESPKDNLFPLLQLDNTNLVPTAQLDKTRVFSSGSLLRATDDTVNTDHTGRRTIVEWWQEQETQAHKLFTPPILRLILPTPASEGLNLTDPLLTPKGNSRPPGSLRINQQIIDLQIRADPEDLLSEVSAYLENALLIHVQEEPVTLVVPLASPVELRALAQGWKRWGEEQGEGEAKSKAEGAAQKLEAYAERIDQVRALRSELAQYIGRLLTYQGTMTRAIGEWLEGNLGAWDRYATAWRERLNLQPQWKEIQQKYRVFHDRTNMPWCRNDRYTTPIYSFLDPWMPGPDAPRDLALNIDENPANDTDPYKLPRLAIDPLPDLVYDFTVFRVSTGTVLLPVLHPLQVRLQQSLLNPPAFYKELGAVSEQLDKLNALPDLPPVPTIFQEVLDRLLPNEVLHTSSPTTIQPTLPELPPEIREVLEQISRILTGMDRTYGEFWESIVEYPERDIPEKKWDCQGLGVMPCVHVEMDLLERFTRIGSRPAVQLKEDFASHGLLRTGVINNKATADSLPSSRLSPPTAVPPCPREDWVCQVFNAEKTYAREGWRIEGVKEGTGKEDLQNLRERLRKETIPNSSSSFPYIVYPEGLLPSFNVPGPFILPAYPSGRSGSASS</sequence>
<protein>
    <submittedName>
        <fullName evidence="3">Uncharacterized protein</fullName>
    </submittedName>
</protein>
<evidence type="ECO:0000313" key="3">
    <source>
        <dbReference type="EMBL" id="ALM13667.1"/>
    </source>
</evidence>
<accession>A0A0S1SQN4</accession>
<proteinExistence type="predicted"/>
<gene>
    <name evidence="3" type="ORF">PeribacterD1_1002</name>
</gene>
<dbReference type="STRING" id="1735162.PeribacterB2_1004"/>
<dbReference type="Proteomes" id="UP000069135">
    <property type="component" value="Chromosome"/>
</dbReference>
<accession>A0A0S1SPZ4</accession>
<evidence type="ECO:0000256" key="2">
    <source>
        <dbReference type="SAM" id="SignalP"/>
    </source>
</evidence>
<accession>A0A0S1SUT2</accession>